<evidence type="ECO:0000256" key="2">
    <source>
        <dbReference type="SAM" id="Phobius"/>
    </source>
</evidence>
<feature type="domain" description="DUF7344" evidence="3">
    <location>
        <begin position="41"/>
        <end position="120"/>
    </location>
</feature>
<reference evidence="5" key="1">
    <citation type="submission" date="2016-10" db="EMBL/GenBank/DDBJ databases">
        <authorList>
            <person name="Varghese N."/>
            <person name="Submissions S."/>
        </authorList>
    </citation>
    <scope>NUCLEOTIDE SEQUENCE [LARGE SCALE GENOMIC DNA]</scope>
    <source>
        <strain evidence="5">CGMCC 1.12397</strain>
    </source>
</reference>
<keyword evidence="2" id="KW-1133">Transmembrane helix</keyword>
<name>A0A1H0Z9P2_9EURY</name>
<evidence type="ECO:0000313" key="5">
    <source>
        <dbReference type="Proteomes" id="UP000199289"/>
    </source>
</evidence>
<feature type="transmembrane region" description="Helical" evidence="2">
    <location>
        <begin position="144"/>
        <end position="167"/>
    </location>
</feature>
<protein>
    <recommendedName>
        <fullName evidence="3">DUF7344 domain-containing protein</fullName>
    </recommendedName>
</protein>
<dbReference type="Proteomes" id="UP000199289">
    <property type="component" value="Unassembled WGS sequence"/>
</dbReference>
<evidence type="ECO:0000259" key="3">
    <source>
        <dbReference type="Pfam" id="PF24035"/>
    </source>
</evidence>
<feature type="transmembrane region" description="Helical" evidence="2">
    <location>
        <begin position="173"/>
        <end position="192"/>
    </location>
</feature>
<organism evidence="4 5">
    <name type="scientific">Halopelagius longus</name>
    <dbReference type="NCBI Taxonomy" id="1236180"/>
    <lineage>
        <taxon>Archaea</taxon>
        <taxon>Methanobacteriati</taxon>
        <taxon>Methanobacteriota</taxon>
        <taxon>Stenosarchaea group</taxon>
        <taxon>Halobacteria</taxon>
        <taxon>Halobacteriales</taxon>
        <taxon>Haloferacaceae</taxon>
    </lineage>
</organism>
<gene>
    <name evidence="4" type="ORF">SAMN05216278_1085</name>
</gene>
<accession>A0A1H0Z9P2</accession>
<keyword evidence="2" id="KW-0472">Membrane</keyword>
<proteinExistence type="predicted"/>
<dbReference type="EMBL" id="FNKQ01000001">
    <property type="protein sequence ID" value="SDQ23881.1"/>
    <property type="molecule type" value="Genomic_DNA"/>
</dbReference>
<feature type="compositionally biased region" description="Low complexity" evidence="1">
    <location>
        <begin position="201"/>
        <end position="222"/>
    </location>
</feature>
<dbReference type="AlphaFoldDB" id="A0A1H0Z9P2"/>
<dbReference type="InterPro" id="IPR036388">
    <property type="entry name" value="WH-like_DNA-bd_sf"/>
</dbReference>
<sequence length="228" mass="25678">MVYINRQNMYTHIEGREDVLETERLFTHVAGDERLTKDDIFSMLSNRRRRLVLHHLHRQSGTASVRELSQQVAAWENGVPTEELTYKQRKRVYTSLHQTHLPKLDDTGVVVYDRDRGTVELTERASQLEPYLHIQSEPTESWSVYYLALAGLSALVVTFAWAGLFPFPMLPDIVYAALVTLVFAASAAVHTYQVRAATVDPDSAPPDSARPNPNPLDETVTDGGEGDD</sequence>
<evidence type="ECO:0000256" key="1">
    <source>
        <dbReference type="SAM" id="MobiDB-lite"/>
    </source>
</evidence>
<feature type="region of interest" description="Disordered" evidence="1">
    <location>
        <begin position="199"/>
        <end position="228"/>
    </location>
</feature>
<keyword evidence="2" id="KW-0812">Transmembrane</keyword>
<evidence type="ECO:0000313" key="4">
    <source>
        <dbReference type="EMBL" id="SDQ23881.1"/>
    </source>
</evidence>
<dbReference type="InterPro" id="IPR055768">
    <property type="entry name" value="DUF7344"/>
</dbReference>
<dbReference type="Gene3D" id="1.10.10.10">
    <property type="entry name" value="Winged helix-like DNA-binding domain superfamily/Winged helix DNA-binding domain"/>
    <property type="match status" value="1"/>
</dbReference>
<dbReference type="Pfam" id="PF24035">
    <property type="entry name" value="DUF7344"/>
    <property type="match status" value="1"/>
</dbReference>